<keyword evidence="1" id="KW-1133">Transmembrane helix</keyword>
<dbReference type="Proteomes" id="UP001629113">
    <property type="component" value="Unassembled WGS sequence"/>
</dbReference>
<feature type="transmembrane region" description="Helical" evidence="1">
    <location>
        <begin position="182"/>
        <end position="202"/>
    </location>
</feature>
<protein>
    <recommendedName>
        <fullName evidence="4">Chorismate synthase protein</fullName>
    </recommendedName>
</protein>
<proteinExistence type="predicted"/>
<feature type="transmembrane region" description="Helical" evidence="1">
    <location>
        <begin position="48"/>
        <end position="70"/>
    </location>
</feature>
<organism evidence="2 3">
    <name type="scientific">Phlyctema vagabunda</name>
    <dbReference type="NCBI Taxonomy" id="108571"/>
    <lineage>
        <taxon>Eukaryota</taxon>
        <taxon>Fungi</taxon>
        <taxon>Dikarya</taxon>
        <taxon>Ascomycota</taxon>
        <taxon>Pezizomycotina</taxon>
        <taxon>Leotiomycetes</taxon>
        <taxon>Helotiales</taxon>
        <taxon>Dermateaceae</taxon>
        <taxon>Phlyctema</taxon>
    </lineage>
</organism>
<evidence type="ECO:0000313" key="2">
    <source>
        <dbReference type="EMBL" id="KAL3427681.1"/>
    </source>
</evidence>
<dbReference type="EMBL" id="JBFCZG010000001">
    <property type="protein sequence ID" value="KAL3427681.1"/>
    <property type="molecule type" value="Genomic_DNA"/>
</dbReference>
<dbReference type="PANTHER" id="PTHR39470:SF1">
    <property type="entry name" value="CHORISMATE SYNTHASE PROTEIN"/>
    <property type="match status" value="1"/>
</dbReference>
<dbReference type="PANTHER" id="PTHR39470">
    <property type="entry name" value="CHROMOSOME 10, WHOLE GENOME SHOTGUN SEQUENCE"/>
    <property type="match status" value="1"/>
</dbReference>
<evidence type="ECO:0000256" key="1">
    <source>
        <dbReference type="SAM" id="Phobius"/>
    </source>
</evidence>
<name>A0ABR4PWG4_9HELO</name>
<keyword evidence="3" id="KW-1185">Reference proteome</keyword>
<sequence>MVSWGTIKSVVLFAGPILLPKAIAYYRSVRAAPTVQGVSIRPVPANVSRALGILFVTAIVFFIKTIPYFAPENIFALTQSRLQIPNDVLFTRLAALRSTGLTATDQILRSKLHSLESRLLYFQYGPDVITGCQFCTAEDSKNYLFYAVPAILAPYLFNLCVLALATSGLFTGKEGAVWRRTATIAGGAIALIEVYLVSSYHHQANARATRLEDIDAFFWKMRVYRGLMIAAVDALLGWVLYLSSTNRAFVVPLSAPERLEATTKAVENIRRRLGALALLKNSVNRDPDLRHLNQDYWVREGVITSEAMAEREVVESVNNALRNRLDIQKLMAESSAHVNEFLIGPANSSLTTAHGRA</sequence>
<feature type="transmembrane region" description="Helical" evidence="1">
    <location>
        <begin position="223"/>
        <end position="242"/>
    </location>
</feature>
<gene>
    <name evidence="2" type="ORF">PVAG01_01190</name>
</gene>
<evidence type="ECO:0008006" key="4">
    <source>
        <dbReference type="Google" id="ProtNLM"/>
    </source>
</evidence>
<keyword evidence="1" id="KW-0812">Transmembrane</keyword>
<evidence type="ECO:0000313" key="3">
    <source>
        <dbReference type="Proteomes" id="UP001629113"/>
    </source>
</evidence>
<reference evidence="2 3" key="1">
    <citation type="submission" date="2024-06" db="EMBL/GenBank/DDBJ databases">
        <title>Complete genome of Phlyctema vagabunda strain 19-DSS-EL-015.</title>
        <authorList>
            <person name="Fiorenzani C."/>
        </authorList>
    </citation>
    <scope>NUCLEOTIDE SEQUENCE [LARGE SCALE GENOMIC DNA]</scope>
    <source>
        <strain evidence="2 3">19-DSS-EL-015</strain>
    </source>
</reference>
<accession>A0ABR4PWG4</accession>
<comment type="caution">
    <text evidence="2">The sequence shown here is derived from an EMBL/GenBank/DDBJ whole genome shotgun (WGS) entry which is preliminary data.</text>
</comment>
<feature type="transmembrane region" description="Helical" evidence="1">
    <location>
        <begin position="143"/>
        <end position="170"/>
    </location>
</feature>
<keyword evidence="1" id="KW-0472">Membrane</keyword>